<dbReference type="EMBL" id="CAJNNV010031245">
    <property type="protein sequence ID" value="CAE8635131.1"/>
    <property type="molecule type" value="Genomic_DNA"/>
</dbReference>
<dbReference type="AlphaFoldDB" id="A0A813HBT5"/>
<accession>A0A813HBT5</accession>
<feature type="region of interest" description="Disordered" evidence="1">
    <location>
        <begin position="65"/>
        <end position="102"/>
    </location>
</feature>
<feature type="non-terminal residue" evidence="2">
    <location>
        <position position="1"/>
    </location>
</feature>
<protein>
    <submittedName>
        <fullName evidence="2">Uncharacterized protein</fullName>
    </submittedName>
</protein>
<proteinExistence type="predicted"/>
<reference evidence="2" key="1">
    <citation type="submission" date="2021-02" db="EMBL/GenBank/DDBJ databases">
        <authorList>
            <person name="Dougan E. K."/>
            <person name="Rhodes N."/>
            <person name="Thang M."/>
            <person name="Chan C."/>
        </authorList>
    </citation>
    <scope>NUCLEOTIDE SEQUENCE</scope>
</reference>
<evidence type="ECO:0000313" key="3">
    <source>
        <dbReference type="Proteomes" id="UP000654075"/>
    </source>
</evidence>
<keyword evidence="3" id="KW-1185">Reference proteome</keyword>
<dbReference type="Proteomes" id="UP000654075">
    <property type="component" value="Unassembled WGS sequence"/>
</dbReference>
<gene>
    <name evidence="2" type="ORF">PGLA1383_LOCUS50734</name>
</gene>
<sequence length="1064" mass="112775">MQTMTGGGIACYKVFAAREAPRPSRRSAGGGLGEASRPSSKPVFAFDLGAVSCFCMQTGKSDGTDFVDDRSKGSLRYPRTVDQALPETGKALPARASSGGGLSAGTVASASVVPASSDKKPSATTGRIVDDISNKVSDIFKQGRAPMKLATNASAWATSFAADNLQPFAHAVLSGCLVKAYRILASLEDPGRLVHEKTIARLRRLGDCFIDSLKGLDLPSDSDRNDWVLEVDSQTGLGFAVRVEKQTLTIISVTEQHTPDPLKDPLRMFGALCEVDLGIDLVGSDQAVTTLGQQRCDESLWHLVRPRQKEDRIMEVYSADALTEPERSLWVSWKAVAPTGDESRFGVPLPPLQRGFSRKAGERTSFRISPMWGAAAALGSRSPATAQTTSSPPSFRLTVAHHMELSKVQCMAYSITPSCLVRKRLRRRLGGFSDRLEGLLRNPDLEERMKSGARAQFYEQIRRCAYWLVMAGSRRTHYRHLLTSDCPECKGGVLTRDAIQAMKHRIRFARARQGTEDWSSVTLCAAPAVVHIFAVLCCQNIPNLLELEVQRAYSYSAPRSSDAQFFGFGSPVNGGQQNTNNLFAQGQSAMNNMCKMMPNPLCPKPTNAACASNEQDRFLACCKGSFCTPFGVMSCGANRGGTICAGFGLTSWGICQCKEGYCNGDGTCQTVGGAIGSALGSAAGNFGSSQISSLGKSFGFGRLDEQAVVASAATAVTMLSLRLVRRISNAGRARDAALLEDSDEGEAGRLDAMSSLAGMVAFAHSICCFASEESVNWIIVLRPFATALRLSDVFPEFGKRSAVVTALVNHSPINSPALARQGESDEEDVVVVVEALPPAAASEVVLVVEEDALPPAASALPPAAASPPRSSVLAVGQRDCGSKSYSWLFELLARCSAGDLTDARSLSQSLVAQIRRASAASGVAYDWQPALGKAGSGAEAGARAMAVTRLAAAARAAAASEAASSGAPQDLASFGICSGLGDLNKKPLRPCVLFADEDWRSCPARSRMAAELACRGVELRHIVASGEELHQEVSQQLLTAAAAAMAAFASSAPGASSVAFLGWE</sequence>
<evidence type="ECO:0000256" key="1">
    <source>
        <dbReference type="SAM" id="MobiDB-lite"/>
    </source>
</evidence>
<comment type="caution">
    <text evidence="2">The sequence shown here is derived from an EMBL/GenBank/DDBJ whole genome shotgun (WGS) entry which is preliminary data.</text>
</comment>
<organism evidence="2 3">
    <name type="scientific">Polarella glacialis</name>
    <name type="common">Dinoflagellate</name>
    <dbReference type="NCBI Taxonomy" id="89957"/>
    <lineage>
        <taxon>Eukaryota</taxon>
        <taxon>Sar</taxon>
        <taxon>Alveolata</taxon>
        <taxon>Dinophyceae</taxon>
        <taxon>Suessiales</taxon>
        <taxon>Suessiaceae</taxon>
        <taxon>Polarella</taxon>
    </lineage>
</organism>
<evidence type="ECO:0000313" key="2">
    <source>
        <dbReference type="EMBL" id="CAE8635131.1"/>
    </source>
</evidence>
<name>A0A813HBT5_POLGL</name>